<dbReference type="RefSeq" id="WP_006680190.1">
    <property type="nucleotide sequence ID" value="NZ_AHKH01000198.1"/>
</dbReference>
<reference evidence="1 2" key="1">
    <citation type="journal article" date="2012" name="J. Bacteriol.">
        <title>Genome Sequence of the Pattern-Forming Social Bacterium Paenibacillus dendritiformis C454 Chiral Morphotype.</title>
        <authorList>
            <person name="Sirota-Madi A."/>
            <person name="Olender T."/>
            <person name="Helman Y."/>
            <person name="Brainis I."/>
            <person name="Finkelshtein A."/>
            <person name="Roth D."/>
            <person name="Hagai E."/>
            <person name="Leshkowitz D."/>
            <person name="Brodsky L."/>
            <person name="Galatenko V."/>
            <person name="Nikolaev V."/>
            <person name="Gutnick D.L."/>
            <person name="Lancet D."/>
            <person name="Ben-Jacob E."/>
        </authorList>
    </citation>
    <scope>NUCLEOTIDE SEQUENCE [LARGE SCALE GENOMIC DNA]</scope>
    <source>
        <strain evidence="1 2">C454</strain>
    </source>
</reference>
<organism evidence="1 2">
    <name type="scientific">Paenibacillus dendritiformis C454</name>
    <dbReference type="NCBI Taxonomy" id="1131935"/>
    <lineage>
        <taxon>Bacteria</taxon>
        <taxon>Bacillati</taxon>
        <taxon>Bacillota</taxon>
        <taxon>Bacilli</taxon>
        <taxon>Bacillales</taxon>
        <taxon>Paenibacillaceae</taxon>
        <taxon>Paenibacillus</taxon>
    </lineage>
</organism>
<evidence type="ECO:0000313" key="2">
    <source>
        <dbReference type="Proteomes" id="UP000003900"/>
    </source>
</evidence>
<proteinExistence type="predicted"/>
<dbReference type="STRING" id="1131935.PDENDC454_28645"/>
<dbReference type="AlphaFoldDB" id="H3SQ68"/>
<dbReference type="Proteomes" id="UP000003900">
    <property type="component" value="Unassembled WGS sequence"/>
</dbReference>
<keyword evidence="2" id="KW-1185">Reference proteome</keyword>
<name>H3SQ68_9BACL</name>
<accession>H3SQ68</accession>
<gene>
    <name evidence="1" type="ORF">PDENDC454_28645</name>
</gene>
<sequence length="127" mass="14209">MCSSLAVPASEIVRRAPVEMEVAWVYRQAAPRAMQLVMNKLDGQLISRWRLFHILGGSANLVEVENAMDFSPKCEYHQVQLGFVVEQSRTRWLTHSEIAGGVIEAMMRNQAVYTVGTTHPPGLRPST</sequence>
<comment type="caution">
    <text evidence="1">The sequence shown here is derived from an EMBL/GenBank/DDBJ whole genome shotgun (WGS) entry which is preliminary data.</text>
</comment>
<protein>
    <submittedName>
        <fullName evidence="1">Short chain dehydrogenase</fullName>
    </submittedName>
</protein>
<dbReference type="OrthoDB" id="7922774at2"/>
<evidence type="ECO:0000313" key="1">
    <source>
        <dbReference type="EMBL" id="EHQ58788.1"/>
    </source>
</evidence>
<dbReference type="PATRIC" id="fig|1131935.3.peg.5931"/>
<dbReference type="EMBL" id="AHKH01000198">
    <property type="protein sequence ID" value="EHQ58788.1"/>
    <property type="molecule type" value="Genomic_DNA"/>
</dbReference>